<organism evidence="2 3">
    <name type="scientific">Massilia niabensis</name>
    <dbReference type="NCBI Taxonomy" id="544910"/>
    <lineage>
        <taxon>Bacteria</taxon>
        <taxon>Pseudomonadati</taxon>
        <taxon>Pseudomonadota</taxon>
        <taxon>Betaproteobacteria</taxon>
        <taxon>Burkholderiales</taxon>
        <taxon>Oxalobacteraceae</taxon>
        <taxon>Telluria group</taxon>
        <taxon>Massilia</taxon>
    </lineage>
</organism>
<comment type="caution">
    <text evidence="2">The sequence shown here is derived from an EMBL/GenBank/DDBJ whole genome shotgun (WGS) entry which is preliminary data.</text>
</comment>
<keyword evidence="3" id="KW-1185">Reference proteome</keyword>
<dbReference type="RefSeq" id="WP_379782465.1">
    <property type="nucleotide sequence ID" value="NZ_JBHSMU010000009.1"/>
</dbReference>
<gene>
    <name evidence="2" type="ORF">ACFPN5_09430</name>
</gene>
<evidence type="ECO:0000313" key="3">
    <source>
        <dbReference type="Proteomes" id="UP001596050"/>
    </source>
</evidence>
<evidence type="ECO:0000256" key="1">
    <source>
        <dbReference type="SAM" id="MobiDB-lite"/>
    </source>
</evidence>
<dbReference type="Proteomes" id="UP001596050">
    <property type="component" value="Unassembled WGS sequence"/>
</dbReference>
<evidence type="ECO:0000313" key="2">
    <source>
        <dbReference type="EMBL" id="MFC5460030.1"/>
    </source>
</evidence>
<protein>
    <submittedName>
        <fullName evidence="2">Uncharacterized protein</fullName>
    </submittedName>
</protein>
<accession>A0ABW0L3K5</accession>
<feature type="region of interest" description="Disordered" evidence="1">
    <location>
        <begin position="1"/>
        <end position="25"/>
    </location>
</feature>
<name>A0ABW0L3K5_9BURK</name>
<dbReference type="EMBL" id="JBHSMU010000009">
    <property type="protein sequence ID" value="MFC5460030.1"/>
    <property type="molecule type" value="Genomic_DNA"/>
</dbReference>
<feature type="compositionally biased region" description="Polar residues" evidence="1">
    <location>
        <begin position="1"/>
        <end position="15"/>
    </location>
</feature>
<proteinExistence type="predicted"/>
<reference evidence="3" key="1">
    <citation type="journal article" date="2019" name="Int. J. Syst. Evol. Microbiol.">
        <title>The Global Catalogue of Microorganisms (GCM) 10K type strain sequencing project: providing services to taxonomists for standard genome sequencing and annotation.</title>
        <authorList>
            <consortium name="The Broad Institute Genomics Platform"/>
            <consortium name="The Broad Institute Genome Sequencing Center for Infectious Disease"/>
            <person name="Wu L."/>
            <person name="Ma J."/>
        </authorList>
    </citation>
    <scope>NUCLEOTIDE SEQUENCE [LARGE SCALE GENOMIC DNA]</scope>
    <source>
        <strain evidence="3">KACC 12649</strain>
    </source>
</reference>
<sequence>MKTTSNHFQSSSHAVNSGRMAVEPASDPDEKIGIVRIRLCLPRCGMTAIVSEFTDADRALVAWKQARRLSDSCDFSILFTDGAAIRGSFGVSDQAKNLLSLPRIVRMALGVCPLARGYVARCVSIDKGGGPLSHAQLDGYALNLHGLHPKSAHVPTQPNMGVGGSR</sequence>